<evidence type="ECO:0000259" key="3">
    <source>
        <dbReference type="Pfam" id="PF13660"/>
    </source>
</evidence>
<dbReference type="InterPro" id="IPR039760">
    <property type="entry name" value="MOFRL_protein"/>
</dbReference>
<dbReference type="InterPro" id="IPR025286">
    <property type="entry name" value="MOFRL_assoc_dom"/>
</dbReference>
<dbReference type="EMBL" id="CALNXI010000343">
    <property type="protein sequence ID" value="CAH3025240.1"/>
    <property type="molecule type" value="Genomic_DNA"/>
</dbReference>
<dbReference type="SUPFAM" id="SSF82544">
    <property type="entry name" value="GckA/TtuD-like"/>
    <property type="match status" value="1"/>
</dbReference>
<protein>
    <recommendedName>
        <fullName evidence="6">Glycerate kinase</fullName>
    </recommendedName>
</protein>
<dbReference type="Proteomes" id="UP001159427">
    <property type="component" value="Unassembled WGS sequence"/>
</dbReference>
<evidence type="ECO:0008006" key="6">
    <source>
        <dbReference type="Google" id="ProtNLM"/>
    </source>
</evidence>
<dbReference type="Gene3D" id="3.40.50.10180">
    <property type="entry name" value="Glycerate kinase, MOFRL-like N-terminal domain"/>
    <property type="match status" value="1"/>
</dbReference>
<accession>A0ABN8M6J3</accession>
<dbReference type="InterPro" id="IPR038614">
    <property type="entry name" value="GK_N_sf"/>
</dbReference>
<feature type="domain" description="MOFRL-associated" evidence="3">
    <location>
        <begin position="43"/>
        <end position="296"/>
    </location>
</feature>
<evidence type="ECO:0000256" key="1">
    <source>
        <dbReference type="ARBA" id="ARBA00005393"/>
    </source>
</evidence>
<comment type="similarity">
    <text evidence="1">Belongs to the glycerate kinase type-2 family.</text>
</comment>
<dbReference type="PANTHER" id="PTHR12227:SF0">
    <property type="entry name" value="GLYCERATE KINASE"/>
    <property type="match status" value="1"/>
</dbReference>
<proteinExistence type="inferred from homology"/>
<reference evidence="4 5" key="1">
    <citation type="submission" date="2022-05" db="EMBL/GenBank/DDBJ databases">
        <authorList>
            <consortium name="Genoscope - CEA"/>
            <person name="William W."/>
        </authorList>
    </citation>
    <scope>NUCLEOTIDE SEQUENCE [LARGE SCALE GENOMIC DNA]</scope>
</reference>
<dbReference type="PANTHER" id="PTHR12227">
    <property type="entry name" value="GLYCERATE KINASE"/>
    <property type="match status" value="1"/>
</dbReference>
<name>A0ABN8M6J3_9CNID</name>
<organism evidence="4 5">
    <name type="scientific">Porites evermanni</name>
    <dbReference type="NCBI Taxonomy" id="104178"/>
    <lineage>
        <taxon>Eukaryota</taxon>
        <taxon>Metazoa</taxon>
        <taxon>Cnidaria</taxon>
        <taxon>Anthozoa</taxon>
        <taxon>Hexacorallia</taxon>
        <taxon>Scleractinia</taxon>
        <taxon>Fungiina</taxon>
        <taxon>Poritidae</taxon>
        <taxon>Porites</taxon>
    </lineage>
</organism>
<evidence type="ECO:0000313" key="5">
    <source>
        <dbReference type="Proteomes" id="UP001159427"/>
    </source>
</evidence>
<evidence type="ECO:0000313" key="4">
    <source>
        <dbReference type="EMBL" id="CAH3025240.1"/>
    </source>
</evidence>
<keyword evidence="5" id="KW-1185">Reference proteome</keyword>
<dbReference type="Pfam" id="PF13660">
    <property type="entry name" value="DUF4147"/>
    <property type="match status" value="1"/>
</dbReference>
<evidence type="ECO:0000259" key="2">
    <source>
        <dbReference type="Pfam" id="PF05161"/>
    </source>
</evidence>
<dbReference type="InterPro" id="IPR007835">
    <property type="entry name" value="MOFRL"/>
</dbReference>
<dbReference type="Pfam" id="PF05161">
    <property type="entry name" value="MOFRL"/>
    <property type="match status" value="1"/>
</dbReference>
<dbReference type="InterPro" id="IPR037035">
    <property type="entry name" value="GK-like_C_sf"/>
</dbReference>
<comment type="caution">
    <text evidence="4">The sequence shown here is derived from an EMBL/GenBank/DDBJ whole genome shotgun (WGS) entry which is preliminary data.</text>
</comment>
<feature type="domain" description="MOFRL" evidence="2">
    <location>
        <begin position="401"/>
        <end position="519"/>
    </location>
</feature>
<dbReference type="Gene3D" id="3.40.1480.10">
    <property type="entry name" value="MOFRL domain"/>
    <property type="match status" value="1"/>
</dbReference>
<sequence>MALCTVTRNIKFQGRALSTLWRARWFGNSSFNKEVQLYLRSDAHTIYKAALSAVSPQEMVKNNLKFHQGVLSIEEREYAIDKNISVVAFGKAVLGMAKAVEDILGDHISQGVASIPLGLPDAIKASRNRELIDSTILSKNSPITAIEGARNNLPDEKAQYAAGRIKEVAESVRGDDVLLVLISGGGSALLPYPVPGITLEEKLQTIKAVASSGGTIQELNTVRKNLSDLKGGKLAKAAYPAKVVTLILSDVIGDPLDIIASGPTVPNYSTPANCLEIFRKLNVEKKIPGVVIQYLQQAEKDQQKRGQVDPVNFPHVQNVLVGSNRFAVNAAVKKAESIGYAPVVVSTELSGEARDVGHMYSDLAYFAWNGSLPELSPVTKDVLTDDLFNKIIIARNAKKPVCIIGAGETTVTLKGKGTGGRSQEMALAVAIDINENFNQFPLGKNPGGLVLLSAGTDGQDGPTPAAGAVAGPFQVLDAMNEGLNPKEFLRNNDSFTFYSSFQNGRDHVVTGLTGTNVMDIQVLLVSPSF</sequence>
<gene>
    <name evidence="4" type="ORF">PEVE_00025480</name>
</gene>